<dbReference type="Gene3D" id="3.40.1690.10">
    <property type="entry name" value="secretion proteins EscU"/>
    <property type="match status" value="1"/>
</dbReference>
<evidence type="ECO:0000256" key="3">
    <source>
        <dbReference type="ARBA" id="ARBA00022475"/>
    </source>
</evidence>
<dbReference type="Pfam" id="PF01312">
    <property type="entry name" value="Bac_export_2"/>
    <property type="match status" value="1"/>
</dbReference>
<feature type="transmembrane region" description="Helical" evidence="8">
    <location>
        <begin position="108"/>
        <end position="134"/>
    </location>
</feature>
<dbReference type="Proteomes" id="UP000406256">
    <property type="component" value="Unassembled WGS sequence"/>
</dbReference>
<comment type="subcellular location">
    <subcellularLocation>
        <location evidence="1">Cell membrane</location>
        <topology evidence="1">Multi-pass membrane protein</topology>
    </subcellularLocation>
</comment>
<accession>A0A5E4RW95</accession>
<dbReference type="EMBL" id="CABPSB010000001">
    <property type="protein sequence ID" value="VVD66118.1"/>
    <property type="molecule type" value="Genomic_DNA"/>
</dbReference>
<evidence type="ECO:0000256" key="6">
    <source>
        <dbReference type="ARBA" id="ARBA00023136"/>
    </source>
</evidence>
<dbReference type="PANTHER" id="PTHR30531:SF12">
    <property type="entry name" value="FLAGELLAR BIOSYNTHETIC PROTEIN FLHB"/>
    <property type="match status" value="1"/>
</dbReference>
<keyword evidence="6 8" id="KW-0472">Membrane</keyword>
<evidence type="ECO:0000256" key="4">
    <source>
        <dbReference type="ARBA" id="ARBA00022692"/>
    </source>
</evidence>
<protein>
    <submittedName>
        <fullName evidence="9">EscU/YscU/HrcU family type III secretion system export apparatus switch protein</fullName>
    </submittedName>
</protein>
<dbReference type="PRINTS" id="PR00950">
    <property type="entry name" value="TYPE3IMSPROT"/>
</dbReference>
<proteinExistence type="inferred from homology"/>
<reference evidence="9 10" key="1">
    <citation type="submission" date="2019-08" db="EMBL/GenBank/DDBJ databases">
        <authorList>
            <person name="Peeters C."/>
        </authorList>
    </citation>
    <scope>NUCLEOTIDE SEQUENCE [LARGE SCALE GENOMIC DNA]</scope>
    <source>
        <strain evidence="9 10">LMG 31108</strain>
    </source>
</reference>
<evidence type="ECO:0000256" key="1">
    <source>
        <dbReference type="ARBA" id="ARBA00004651"/>
    </source>
</evidence>
<dbReference type="GO" id="GO:0005886">
    <property type="term" value="C:plasma membrane"/>
    <property type="evidence" value="ECO:0007669"/>
    <property type="project" value="UniProtKB-SubCell"/>
</dbReference>
<name>A0A5E4RW95_9BURK</name>
<dbReference type="InterPro" id="IPR006135">
    <property type="entry name" value="T3SS_substrate_exporter"/>
</dbReference>
<evidence type="ECO:0000256" key="2">
    <source>
        <dbReference type="ARBA" id="ARBA00010690"/>
    </source>
</evidence>
<dbReference type="InterPro" id="IPR006307">
    <property type="entry name" value="BsaZ-like"/>
</dbReference>
<gene>
    <name evidence="9" type="ORF">PAN31108_00366</name>
</gene>
<keyword evidence="4 8" id="KW-0812">Transmembrane</keyword>
<dbReference type="GO" id="GO:0009306">
    <property type="term" value="P:protein secretion"/>
    <property type="evidence" value="ECO:0007669"/>
    <property type="project" value="InterPro"/>
</dbReference>
<keyword evidence="3" id="KW-1003">Cell membrane</keyword>
<dbReference type="NCBIfam" id="TIGR01404">
    <property type="entry name" value="FlhB_rel_III"/>
    <property type="match status" value="1"/>
</dbReference>
<evidence type="ECO:0000256" key="5">
    <source>
        <dbReference type="ARBA" id="ARBA00022989"/>
    </source>
</evidence>
<sequence length="375" mass="40844">MRIATSHCVYDDRSASTNIALMSDEKTEEPTEKKLEQAKKDGESPKSTDLPAALLFLAGAAVLDFAPGFQGDHLRQMFLIAFDVGHLSSQGYDIFDAMRVIGIQAAWVLLPMLALAFLVPIIGLVAQIGVNVTFKPLTPKFDAINPGAGLKRMFSLRSFIDLIKMTIKAVVLVAVLYKVTWLLMPAAAGLVYQSTFAAASIAWTLLCRFMAVGGFITLLLGVADYGIQRWLFIRDHRMTKDEIKRESKESEGDPEIKHKRKAFAKELLEEPPKAPLSQANALVVNPTHYAVAIRYAPEEHGLPRVIAKGLDDEALRMRAHAEAIGVPIVPAPPLARALYEVPLGDAVPDPLFDAVAEVLIWVSQLPQSGGSGLPA</sequence>
<dbReference type="AlphaFoldDB" id="A0A5E4RW95"/>
<dbReference type="RefSeq" id="WP_246183722.1">
    <property type="nucleotide sequence ID" value="NZ_CABPSB010000001.1"/>
</dbReference>
<organism evidence="9 10">
    <name type="scientific">Pandoraea anhela</name>
    <dbReference type="NCBI Taxonomy" id="2508295"/>
    <lineage>
        <taxon>Bacteria</taxon>
        <taxon>Pseudomonadati</taxon>
        <taxon>Pseudomonadota</taxon>
        <taxon>Betaproteobacteria</taxon>
        <taxon>Burkholderiales</taxon>
        <taxon>Burkholderiaceae</taxon>
        <taxon>Pandoraea</taxon>
    </lineage>
</organism>
<dbReference type="SUPFAM" id="SSF160544">
    <property type="entry name" value="EscU C-terminal domain-like"/>
    <property type="match status" value="1"/>
</dbReference>
<evidence type="ECO:0000313" key="10">
    <source>
        <dbReference type="Proteomes" id="UP000406256"/>
    </source>
</evidence>
<dbReference type="PANTHER" id="PTHR30531">
    <property type="entry name" value="FLAGELLAR BIOSYNTHETIC PROTEIN FLHB"/>
    <property type="match status" value="1"/>
</dbReference>
<feature type="transmembrane region" description="Helical" evidence="8">
    <location>
        <begin position="209"/>
        <end position="227"/>
    </location>
</feature>
<feature type="compositionally biased region" description="Basic and acidic residues" evidence="7">
    <location>
        <begin position="23"/>
        <end position="46"/>
    </location>
</feature>
<evidence type="ECO:0000256" key="8">
    <source>
        <dbReference type="SAM" id="Phobius"/>
    </source>
</evidence>
<keyword evidence="10" id="KW-1185">Reference proteome</keyword>
<comment type="similarity">
    <text evidence="2">Belongs to the type III secretion exporter family.</text>
</comment>
<evidence type="ECO:0000313" key="9">
    <source>
        <dbReference type="EMBL" id="VVD66118.1"/>
    </source>
</evidence>
<evidence type="ECO:0000256" key="7">
    <source>
        <dbReference type="SAM" id="MobiDB-lite"/>
    </source>
</evidence>
<keyword evidence="5 8" id="KW-1133">Transmembrane helix</keyword>
<feature type="region of interest" description="Disordered" evidence="7">
    <location>
        <begin position="20"/>
        <end position="47"/>
    </location>
</feature>
<dbReference type="InterPro" id="IPR029025">
    <property type="entry name" value="T3SS_substrate_exporter_C"/>
</dbReference>